<keyword evidence="2" id="KW-1185">Reference proteome</keyword>
<proteinExistence type="predicted"/>
<sequence>MVPLQPPHDMALATLARNLPQTLAHSEWSEEGIRWALTRRLPAGIEKSITSLRAGERQQVTGIVVDRHLNVPRADYARLKAILHACAQPDDHRLHDPRFRAHLAGRIGWVAQLNPTRDLRLFALLEAAQ</sequence>
<evidence type="ECO:0000313" key="2">
    <source>
        <dbReference type="Proteomes" id="UP000193827"/>
    </source>
</evidence>
<name>A0A1Y5S1V6_9RHOB</name>
<gene>
    <name evidence="1" type="ORF">PEL8287_01401</name>
</gene>
<accession>A0A1Y5S1V6</accession>
<dbReference type="EMBL" id="FWFL01000003">
    <property type="protein sequence ID" value="SLN30194.1"/>
    <property type="molecule type" value="Genomic_DNA"/>
</dbReference>
<dbReference type="AlphaFoldDB" id="A0A1Y5S1V6"/>
<reference evidence="1 2" key="1">
    <citation type="submission" date="2017-03" db="EMBL/GenBank/DDBJ databases">
        <authorList>
            <person name="Afonso C.L."/>
            <person name="Miller P.J."/>
            <person name="Scott M.A."/>
            <person name="Spackman E."/>
            <person name="Goraichik I."/>
            <person name="Dimitrov K.M."/>
            <person name="Suarez D.L."/>
            <person name="Swayne D.E."/>
        </authorList>
    </citation>
    <scope>NUCLEOTIDE SEQUENCE [LARGE SCALE GENOMIC DNA]</scope>
    <source>
        <strain evidence="1 2">CECT 8287</strain>
    </source>
</reference>
<dbReference type="Proteomes" id="UP000193827">
    <property type="component" value="Unassembled WGS sequence"/>
</dbReference>
<organism evidence="1 2">
    <name type="scientific">Roseovarius litorisediminis</name>
    <dbReference type="NCBI Taxonomy" id="1312363"/>
    <lineage>
        <taxon>Bacteria</taxon>
        <taxon>Pseudomonadati</taxon>
        <taxon>Pseudomonadota</taxon>
        <taxon>Alphaproteobacteria</taxon>
        <taxon>Rhodobacterales</taxon>
        <taxon>Roseobacteraceae</taxon>
        <taxon>Roseovarius</taxon>
    </lineage>
</organism>
<protein>
    <submittedName>
        <fullName evidence="1">Uncharacterized protein</fullName>
    </submittedName>
</protein>
<evidence type="ECO:0000313" key="1">
    <source>
        <dbReference type="EMBL" id="SLN30194.1"/>
    </source>
</evidence>